<evidence type="ECO:0000256" key="1">
    <source>
        <dbReference type="SAM" id="MobiDB-lite"/>
    </source>
</evidence>
<feature type="non-terminal residue" evidence="2">
    <location>
        <position position="314"/>
    </location>
</feature>
<feature type="compositionally biased region" description="Basic and acidic residues" evidence="1">
    <location>
        <begin position="173"/>
        <end position="194"/>
    </location>
</feature>
<feature type="non-terminal residue" evidence="2">
    <location>
        <position position="1"/>
    </location>
</feature>
<feature type="compositionally biased region" description="Basic residues" evidence="1">
    <location>
        <begin position="65"/>
        <end position="85"/>
    </location>
</feature>
<proteinExistence type="predicted"/>
<feature type="compositionally biased region" description="Basic residues" evidence="1">
    <location>
        <begin position="37"/>
        <end position="53"/>
    </location>
</feature>
<organism evidence="2">
    <name type="scientific">uncultured Thermomicrobiales bacterium</name>
    <dbReference type="NCBI Taxonomy" id="1645740"/>
    <lineage>
        <taxon>Bacteria</taxon>
        <taxon>Pseudomonadati</taxon>
        <taxon>Thermomicrobiota</taxon>
        <taxon>Thermomicrobia</taxon>
        <taxon>Thermomicrobiales</taxon>
        <taxon>environmental samples</taxon>
    </lineage>
</organism>
<feature type="compositionally biased region" description="Basic and acidic residues" evidence="1">
    <location>
        <begin position="303"/>
        <end position="314"/>
    </location>
</feature>
<feature type="compositionally biased region" description="Basic and acidic residues" evidence="1">
    <location>
        <begin position="230"/>
        <end position="256"/>
    </location>
</feature>
<feature type="compositionally biased region" description="Low complexity" evidence="1">
    <location>
        <begin position="195"/>
        <end position="211"/>
    </location>
</feature>
<feature type="compositionally biased region" description="Basic residues" evidence="1">
    <location>
        <begin position="116"/>
        <end position="155"/>
    </location>
</feature>
<evidence type="ECO:0000313" key="2">
    <source>
        <dbReference type="EMBL" id="CAA9582957.1"/>
    </source>
</evidence>
<name>A0A6J4VNC7_9BACT</name>
<sequence length="314" mass="35110">APVSATVRRPGGVPRRLGRGPRPRRRPGDRFGVQRHPGPRLRLPRGDRHRKPGGRCGPGRVAGRPPRRHVRGRRRVHRLPQHRPHAGGAERRGAAAADVRRRGRGPPAARLDLLRRHQHAGRRRDRDLHRRPRAGRVRVGRLHLRPRAGARRGRGVRGGVPLRPARGRRGGGRRGDAGGRRRTDRDRRAGDDGRPALPRLAGAGAGRAAALENRQHRPAPRPPRRHVPRPQRDHGRTDQRGIHLADERHPAGRRAPDGPVHLGRLRRAPVRRDDDLGRVRPGAGDLRGRLLHHRPGHRPAPPGERDGDRLRGRV</sequence>
<dbReference type="EMBL" id="CADCWF010000358">
    <property type="protein sequence ID" value="CAA9582957.1"/>
    <property type="molecule type" value="Genomic_DNA"/>
</dbReference>
<reference evidence="2" key="1">
    <citation type="submission" date="2020-02" db="EMBL/GenBank/DDBJ databases">
        <authorList>
            <person name="Meier V. D."/>
        </authorList>
    </citation>
    <scope>NUCLEOTIDE SEQUENCE</scope>
    <source>
        <strain evidence="2">AVDCRST_MAG59</strain>
    </source>
</reference>
<protein>
    <submittedName>
        <fullName evidence="2">Uncharacterized protein</fullName>
    </submittedName>
</protein>
<accession>A0A6J4VNC7</accession>
<dbReference type="AlphaFoldDB" id="A0A6J4VNC7"/>
<feature type="compositionally biased region" description="Basic residues" evidence="1">
    <location>
        <begin position="216"/>
        <end position="229"/>
    </location>
</feature>
<feature type="compositionally biased region" description="Basic residues" evidence="1">
    <location>
        <begin position="16"/>
        <end position="27"/>
    </location>
</feature>
<feature type="region of interest" description="Disordered" evidence="1">
    <location>
        <begin position="1"/>
        <end position="314"/>
    </location>
</feature>
<gene>
    <name evidence="2" type="ORF">AVDCRST_MAG59-5040</name>
</gene>